<proteinExistence type="predicted"/>
<dbReference type="GO" id="GO:0015616">
    <property type="term" value="F:DNA translocase activity"/>
    <property type="evidence" value="ECO:0007669"/>
    <property type="project" value="TreeGrafter"/>
</dbReference>
<dbReference type="InterPro" id="IPR014001">
    <property type="entry name" value="Helicase_ATP-bd"/>
</dbReference>
<dbReference type="SMART" id="SM00487">
    <property type="entry name" value="DEXDc"/>
    <property type="match status" value="1"/>
</dbReference>
<dbReference type="AlphaFoldDB" id="A0AA88HT21"/>
<name>A0AA88HT21_ARTSF</name>
<dbReference type="Gene3D" id="1.20.120.850">
    <property type="entry name" value="SWI2/SNF2 ATPases, N-terminal domain"/>
    <property type="match status" value="1"/>
</dbReference>
<evidence type="ECO:0000313" key="3">
    <source>
        <dbReference type="Proteomes" id="UP001187531"/>
    </source>
</evidence>
<reference evidence="2" key="1">
    <citation type="submission" date="2023-07" db="EMBL/GenBank/DDBJ databases">
        <title>Chromosome-level genome assembly of Artemia franciscana.</title>
        <authorList>
            <person name="Jo E."/>
        </authorList>
    </citation>
    <scope>NUCLEOTIDE SEQUENCE</scope>
    <source>
        <tissue evidence="2">Whole body</tissue>
    </source>
</reference>
<feature type="domain" description="Helicase ATP-binding" evidence="1">
    <location>
        <begin position="271"/>
        <end position="438"/>
    </location>
</feature>
<dbReference type="FunFam" id="3.40.50.10810:FF:000020">
    <property type="entry name" value="DNA repair and recombination protein RAD54B"/>
    <property type="match status" value="1"/>
</dbReference>
<gene>
    <name evidence="2" type="ORF">QYM36_011781</name>
</gene>
<protein>
    <recommendedName>
        <fullName evidence="1">Helicase ATP-binding domain-containing protein</fullName>
    </recommendedName>
</protein>
<dbReference type="PANTHER" id="PTHR45629:SF7">
    <property type="entry name" value="DNA EXCISION REPAIR PROTEIN ERCC-6-RELATED"/>
    <property type="match status" value="1"/>
</dbReference>
<dbReference type="InterPro" id="IPR027417">
    <property type="entry name" value="P-loop_NTPase"/>
</dbReference>
<dbReference type="Gene3D" id="3.40.50.10810">
    <property type="entry name" value="Tandem AAA-ATPase domain"/>
    <property type="match status" value="1"/>
</dbReference>
<organism evidence="2 3">
    <name type="scientific">Artemia franciscana</name>
    <name type="common">Brine shrimp</name>
    <name type="synonym">Artemia sanfranciscana</name>
    <dbReference type="NCBI Taxonomy" id="6661"/>
    <lineage>
        <taxon>Eukaryota</taxon>
        <taxon>Metazoa</taxon>
        <taxon>Ecdysozoa</taxon>
        <taxon>Arthropoda</taxon>
        <taxon>Crustacea</taxon>
        <taxon>Branchiopoda</taxon>
        <taxon>Anostraca</taxon>
        <taxon>Artemiidae</taxon>
        <taxon>Artemia</taxon>
    </lineage>
</organism>
<keyword evidence="3" id="KW-1185">Reference proteome</keyword>
<dbReference type="GO" id="GO:0005524">
    <property type="term" value="F:ATP binding"/>
    <property type="evidence" value="ECO:0007669"/>
    <property type="project" value="InterPro"/>
</dbReference>
<dbReference type="GO" id="GO:0007131">
    <property type="term" value="P:reciprocal meiotic recombination"/>
    <property type="evidence" value="ECO:0007669"/>
    <property type="project" value="TreeGrafter"/>
</dbReference>
<accession>A0AA88HT21</accession>
<evidence type="ECO:0000259" key="1">
    <source>
        <dbReference type="PROSITE" id="PS51192"/>
    </source>
</evidence>
<evidence type="ECO:0000313" key="2">
    <source>
        <dbReference type="EMBL" id="KAK2713199.1"/>
    </source>
</evidence>
<dbReference type="InterPro" id="IPR050496">
    <property type="entry name" value="SNF2_RAD54_helicase_repair"/>
</dbReference>
<dbReference type="SUPFAM" id="SSF52540">
    <property type="entry name" value="P-loop containing nucleoside triphosphate hydrolases"/>
    <property type="match status" value="1"/>
</dbReference>
<dbReference type="InterPro" id="IPR038718">
    <property type="entry name" value="SNF2-like_sf"/>
</dbReference>
<dbReference type="PANTHER" id="PTHR45629">
    <property type="entry name" value="SNF2/RAD54 FAMILY MEMBER"/>
    <property type="match status" value="1"/>
</dbReference>
<dbReference type="Proteomes" id="UP001187531">
    <property type="component" value="Unassembled WGS sequence"/>
</dbReference>
<dbReference type="EMBL" id="JAVRJZ010000015">
    <property type="protein sequence ID" value="KAK2713199.1"/>
    <property type="molecule type" value="Genomic_DNA"/>
</dbReference>
<dbReference type="CDD" id="cd18004">
    <property type="entry name" value="DEXHc_RAD54"/>
    <property type="match status" value="1"/>
</dbReference>
<dbReference type="InterPro" id="IPR000330">
    <property type="entry name" value="SNF2_N"/>
</dbReference>
<dbReference type="GO" id="GO:0000724">
    <property type="term" value="P:double-strand break repair via homologous recombination"/>
    <property type="evidence" value="ECO:0007669"/>
    <property type="project" value="TreeGrafter"/>
</dbReference>
<sequence>MRRSLAPSQLPFKEEGVIKRSPSSILVLISKSKDDDKPPPMKRMFEAPVKNVPVINSSTIDGESKKLLSDSADSGIGLARVSNDNVSDFTQSSETLYFSAVWGKQSNRKHKKWEGDGILVVSKMCVTLIDSDGKELGKLSNAKLKTFESGERFYLGSREVEILDPISQSDFLKGRCFERCQPSIFALKPPRPAQFQLPVISGNAQPIKSNILKPRHNPEDKGAIVLPRPDSKVQFNSSTRIVDVVIDPFLGRHLRKHQIDGVIFMYECFMGFRDGGSTGCILADSMGLGKTLQSITLIWTMLHQGPFEGKPIAKRVMIIAPSSLVHNWEKEFQRWLGRERLLPFVIDNKNKPTDYAKQFNRPVMIISYELFVRNAEIIEKIPFDLVVCDEAHRMKNLKVKKSESLARLDCGRRIFLTGTPIQNDLSEFFALADIVNPGILGRPSAFKRIFEDPINASRLPDASEDVREIGEMRAQELNEIISKFVLRRTQDMIKEFLPPKIENVVLCKASQDQAVIYEEITGCKGVRSIFIGCYSGCAHLYYISLLRNLCNHPSLCNVTGNNEEDERDVDFMKLR</sequence>
<dbReference type="Pfam" id="PF00176">
    <property type="entry name" value="SNF2-rel_dom"/>
    <property type="match status" value="1"/>
</dbReference>
<dbReference type="PROSITE" id="PS51192">
    <property type="entry name" value="HELICASE_ATP_BIND_1"/>
    <property type="match status" value="1"/>
</dbReference>
<dbReference type="GO" id="GO:0005634">
    <property type="term" value="C:nucleus"/>
    <property type="evidence" value="ECO:0007669"/>
    <property type="project" value="TreeGrafter"/>
</dbReference>
<dbReference type="Gene3D" id="3.40.50.300">
    <property type="entry name" value="P-loop containing nucleotide triphosphate hydrolases"/>
    <property type="match status" value="1"/>
</dbReference>
<comment type="caution">
    <text evidence="2">The sequence shown here is derived from an EMBL/GenBank/DDBJ whole genome shotgun (WGS) entry which is preliminary data.</text>
</comment>